<evidence type="ECO:0000313" key="4">
    <source>
        <dbReference type="EMBL" id="MFD2260610.1"/>
    </source>
</evidence>
<keyword evidence="3" id="KW-0812">Transmembrane</keyword>
<evidence type="ECO:0000256" key="2">
    <source>
        <dbReference type="SAM" id="MobiDB-lite"/>
    </source>
</evidence>
<keyword evidence="3" id="KW-1133">Transmembrane helix</keyword>
<comment type="caution">
    <text evidence="4">The sequence shown here is derived from an EMBL/GenBank/DDBJ whole genome shotgun (WGS) entry which is preliminary data.</text>
</comment>
<dbReference type="EMBL" id="JBHUIR010000048">
    <property type="protein sequence ID" value="MFD2260610.1"/>
    <property type="molecule type" value="Genomic_DNA"/>
</dbReference>
<gene>
    <name evidence="4" type="ORF">ACFSMZ_12670</name>
</gene>
<accession>A0ABW5DJB7</accession>
<name>A0ABW5DJB7_9HYPH</name>
<dbReference type="Proteomes" id="UP001597373">
    <property type="component" value="Unassembled WGS sequence"/>
</dbReference>
<keyword evidence="3" id="KW-0472">Membrane</keyword>
<feature type="coiled-coil region" evidence="1">
    <location>
        <begin position="46"/>
        <end position="231"/>
    </location>
</feature>
<dbReference type="RefSeq" id="WP_345098042.1">
    <property type="nucleotide sequence ID" value="NZ_BAABGS010000011.1"/>
</dbReference>
<feature type="compositionally biased region" description="Basic and acidic residues" evidence="2">
    <location>
        <begin position="376"/>
        <end position="388"/>
    </location>
</feature>
<evidence type="ECO:0000256" key="3">
    <source>
        <dbReference type="SAM" id="Phobius"/>
    </source>
</evidence>
<organism evidence="4 5">
    <name type="scientific">Chelativorans composti</name>
    <dbReference type="NCBI Taxonomy" id="768533"/>
    <lineage>
        <taxon>Bacteria</taxon>
        <taxon>Pseudomonadati</taxon>
        <taxon>Pseudomonadota</taxon>
        <taxon>Alphaproteobacteria</taxon>
        <taxon>Hyphomicrobiales</taxon>
        <taxon>Phyllobacteriaceae</taxon>
        <taxon>Chelativorans</taxon>
    </lineage>
</organism>
<keyword evidence="1" id="KW-0175">Coiled coil</keyword>
<feature type="transmembrane region" description="Helical" evidence="3">
    <location>
        <begin position="6"/>
        <end position="27"/>
    </location>
</feature>
<keyword evidence="5" id="KW-1185">Reference proteome</keyword>
<evidence type="ECO:0000313" key="5">
    <source>
        <dbReference type="Proteomes" id="UP001597373"/>
    </source>
</evidence>
<dbReference type="Gene3D" id="1.10.287.1490">
    <property type="match status" value="1"/>
</dbReference>
<proteinExistence type="predicted"/>
<sequence>MIEGLLYSALGFLVALGLAVAIAPSLWRRAEYLERRRIEAALPLSREELEAAVDAIRAESAMAIRKLEVRAEQLRRKLAEDLVELNVLRDRIRDLEEECANRDRTISRLEHEQKQLEGRLATKDEQLRDQSARVAELAAQLTEQMNRVQQLSRLNDELNMIVSTQKIDLAARDAEIDRLNNTNRLLRNERRDADRTARELEREKSKLENALRHEKSRAEDLQARLDRLLHDLSDRDQILERQERELAQLGHPGVAAAFLVDLGPINGEPALPNGEQALSNGKDVTVGQREVGDMTGEEDEVARLRRRIAALTSSARGRRKADTSSVEHLREEISSIAAEMVRMVADREGPGSAVETALSAPLPDGPTGQGATRPESLAERVEKMRSAS</sequence>
<evidence type="ECO:0000256" key="1">
    <source>
        <dbReference type="SAM" id="Coils"/>
    </source>
</evidence>
<feature type="region of interest" description="Disordered" evidence="2">
    <location>
        <begin position="346"/>
        <end position="388"/>
    </location>
</feature>
<protein>
    <submittedName>
        <fullName evidence="4">Uncharacterized protein</fullName>
    </submittedName>
</protein>
<reference evidence="5" key="1">
    <citation type="journal article" date="2019" name="Int. J. Syst. Evol. Microbiol.">
        <title>The Global Catalogue of Microorganisms (GCM) 10K type strain sequencing project: providing services to taxonomists for standard genome sequencing and annotation.</title>
        <authorList>
            <consortium name="The Broad Institute Genomics Platform"/>
            <consortium name="The Broad Institute Genome Sequencing Center for Infectious Disease"/>
            <person name="Wu L."/>
            <person name="Ma J."/>
        </authorList>
    </citation>
    <scope>NUCLEOTIDE SEQUENCE [LARGE SCALE GENOMIC DNA]</scope>
    <source>
        <strain evidence="5">KCTC 23707</strain>
    </source>
</reference>